<dbReference type="AlphaFoldDB" id="A0A1N6PLD0"/>
<sequence length="127" mass="13194">MKTCASGLIAAVVSAALLAATPAGAADPGEWLQRQFSTDHREVGATPTAVSVATSAPGARHPDGAGHAFAQAWLKRQFAGATLVVARSEGVAGRAGPIETEDTTSPLSNTWLRHQFTTDHRGPETRH</sequence>
<organism evidence="2 3">
    <name type="scientific">Aromatoleum tolulyticum</name>
    <dbReference type="NCBI Taxonomy" id="34027"/>
    <lineage>
        <taxon>Bacteria</taxon>
        <taxon>Pseudomonadati</taxon>
        <taxon>Pseudomonadota</taxon>
        <taxon>Betaproteobacteria</taxon>
        <taxon>Rhodocyclales</taxon>
        <taxon>Rhodocyclaceae</taxon>
        <taxon>Aromatoleum</taxon>
    </lineage>
</organism>
<evidence type="ECO:0000313" key="2">
    <source>
        <dbReference type="EMBL" id="SIQ05165.1"/>
    </source>
</evidence>
<reference evidence="3" key="1">
    <citation type="submission" date="2017-01" db="EMBL/GenBank/DDBJ databases">
        <authorList>
            <person name="Varghese N."/>
            <person name="Submissions S."/>
        </authorList>
    </citation>
    <scope>NUCLEOTIDE SEQUENCE [LARGE SCALE GENOMIC DNA]</scope>
    <source>
        <strain evidence="3">ATCC 51758</strain>
    </source>
</reference>
<feature type="chain" id="PRO_5012139244" evidence="1">
    <location>
        <begin position="26"/>
        <end position="127"/>
    </location>
</feature>
<evidence type="ECO:0000313" key="3">
    <source>
        <dbReference type="Proteomes" id="UP000186819"/>
    </source>
</evidence>
<accession>A0A1N6PLD0</accession>
<keyword evidence="3" id="KW-1185">Reference proteome</keyword>
<proteinExistence type="predicted"/>
<dbReference type="STRING" id="34027.SAMN05421829_102101"/>
<gene>
    <name evidence="2" type="ORF">SAMN05421829_102101</name>
</gene>
<feature type="signal peptide" evidence="1">
    <location>
        <begin position="1"/>
        <end position="25"/>
    </location>
</feature>
<dbReference type="Proteomes" id="UP000186819">
    <property type="component" value="Unassembled WGS sequence"/>
</dbReference>
<protein>
    <submittedName>
        <fullName evidence="2">Uncharacterized protein</fullName>
    </submittedName>
</protein>
<dbReference type="OrthoDB" id="9898019at2"/>
<keyword evidence="1" id="KW-0732">Signal</keyword>
<name>A0A1N6PLD0_9RHOO</name>
<dbReference type="EMBL" id="FTMD01000002">
    <property type="protein sequence ID" value="SIQ05165.1"/>
    <property type="molecule type" value="Genomic_DNA"/>
</dbReference>
<evidence type="ECO:0000256" key="1">
    <source>
        <dbReference type="SAM" id="SignalP"/>
    </source>
</evidence>
<dbReference type="RefSeq" id="WP_139335889.1">
    <property type="nucleotide sequence ID" value="NZ_FTMD01000002.1"/>
</dbReference>